<dbReference type="AlphaFoldDB" id="A0AA45WZ21"/>
<dbReference type="Pfam" id="PF00582">
    <property type="entry name" value="Usp"/>
    <property type="match status" value="1"/>
</dbReference>
<name>A0AA45WZ21_9CLOT</name>
<dbReference type="PANTHER" id="PTHR43010:SF1">
    <property type="entry name" value="USPA DOMAIN-CONTAINING PROTEIN"/>
    <property type="match status" value="1"/>
</dbReference>
<evidence type="ECO:0000256" key="2">
    <source>
        <dbReference type="PIRNR" id="PIRNR006276"/>
    </source>
</evidence>
<dbReference type="PIRSF" id="PIRSF006276">
    <property type="entry name" value="UspA"/>
    <property type="match status" value="1"/>
</dbReference>
<evidence type="ECO:0000313" key="5">
    <source>
        <dbReference type="Proteomes" id="UP001158066"/>
    </source>
</evidence>
<dbReference type="Gene3D" id="3.40.50.620">
    <property type="entry name" value="HUPs"/>
    <property type="match status" value="1"/>
</dbReference>
<proteinExistence type="inferred from homology"/>
<dbReference type="PRINTS" id="PR01438">
    <property type="entry name" value="UNVRSLSTRESS"/>
</dbReference>
<keyword evidence="2" id="KW-0963">Cytoplasm</keyword>
<protein>
    <recommendedName>
        <fullName evidence="2">Universal stress protein</fullName>
    </recommendedName>
</protein>
<dbReference type="InterPro" id="IPR006016">
    <property type="entry name" value="UspA"/>
</dbReference>
<dbReference type="InterPro" id="IPR006015">
    <property type="entry name" value="Universal_stress_UspA"/>
</dbReference>
<evidence type="ECO:0000256" key="1">
    <source>
        <dbReference type="ARBA" id="ARBA00008791"/>
    </source>
</evidence>
<dbReference type="SUPFAM" id="SSF52402">
    <property type="entry name" value="Adenine nucleotide alpha hydrolases-like"/>
    <property type="match status" value="1"/>
</dbReference>
<sequence length="145" mass="15817">MKRILVAIDGSPTSEQALREAREVAEKEQAEVKIMTVITHASAYAYAYTPALNNSFEEEAVKNAKKVLAEAEKVFEGYPGKVESVQVHGDAASMIIQQVENDLPDLLVIGSRGMGGFQRLILGSTVSKVLNHVCCNILVVRQCEI</sequence>
<evidence type="ECO:0000259" key="3">
    <source>
        <dbReference type="Pfam" id="PF00582"/>
    </source>
</evidence>
<dbReference type="EMBL" id="FXUF01000013">
    <property type="protein sequence ID" value="SMP66185.1"/>
    <property type="molecule type" value="Genomic_DNA"/>
</dbReference>
<dbReference type="Proteomes" id="UP001158066">
    <property type="component" value="Unassembled WGS sequence"/>
</dbReference>
<dbReference type="RefSeq" id="WP_283410232.1">
    <property type="nucleotide sequence ID" value="NZ_FXUF01000013.1"/>
</dbReference>
<feature type="domain" description="UspA" evidence="3">
    <location>
        <begin position="1"/>
        <end position="141"/>
    </location>
</feature>
<organism evidence="4 5">
    <name type="scientific">Anoxynatronum buryatiense</name>
    <dbReference type="NCBI Taxonomy" id="489973"/>
    <lineage>
        <taxon>Bacteria</taxon>
        <taxon>Bacillati</taxon>
        <taxon>Bacillota</taxon>
        <taxon>Clostridia</taxon>
        <taxon>Eubacteriales</taxon>
        <taxon>Clostridiaceae</taxon>
        <taxon>Anoxynatronum</taxon>
    </lineage>
</organism>
<dbReference type="InterPro" id="IPR014729">
    <property type="entry name" value="Rossmann-like_a/b/a_fold"/>
</dbReference>
<accession>A0AA45WZ21</accession>
<gene>
    <name evidence="4" type="ORF">SAMN06296020_11387</name>
</gene>
<dbReference type="InterPro" id="IPR051688">
    <property type="entry name" value="USP_A"/>
</dbReference>
<keyword evidence="5" id="KW-1185">Reference proteome</keyword>
<reference evidence="4" key="1">
    <citation type="submission" date="2017-05" db="EMBL/GenBank/DDBJ databases">
        <authorList>
            <person name="Varghese N."/>
            <person name="Submissions S."/>
        </authorList>
    </citation>
    <scope>NUCLEOTIDE SEQUENCE</scope>
    <source>
        <strain evidence="4">Su22</strain>
    </source>
</reference>
<comment type="similarity">
    <text evidence="1 2">Belongs to the universal stress protein A family.</text>
</comment>
<comment type="caution">
    <text evidence="4">The sequence shown here is derived from an EMBL/GenBank/DDBJ whole genome shotgun (WGS) entry which is preliminary data.</text>
</comment>
<evidence type="ECO:0000313" key="4">
    <source>
        <dbReference type="EMBL" id="SMP66185.1"/>
    </source>
</evidence>
<dbReference type="PANTHER" id="PTHR43010">
    <property type="entry name" value="UNIVERSAL STRESS PROTEIN SLR1230"/>
    <property type="match status" value="1"/>
</dbReference>
<comment type="subcellular location">
    <subcellularLocation>
        <location evidence="2">Cytoplasm</location>
    </subcellularLocation>
</comment>
<dbReference type="GO" id="GO:0005737">
    <property type="term" value="C:cytoplasm"/>
    <property type="evidence" value="ECO:0007669"/>
    <property type="project" value="UniProtKB-SubCell"/>
</dbReference>
<dbReference type="CDD" id="cd00293">
    <property type="entry name" value="USP-like"/>
    <property type="match status" value="1"/>
</dbReference>